<organism evidence="1">
    <name type="scientific">Spirodela intermedia</name>
    <name type="common">Intermediate duckweed</name>
    <dbReference type="NCBI Taxonomy" id="51605"/>
    <lineage>
        <taxon>Eukaryota</taxon>
        <taxon>Viridiplantae</taxon>
        <taxon>Streptophyta</taxon>
        <taxon>Embryophyta</taxon>
        <taxon>Tracheophyta</taxon>
        <taxon>Spermatophyta</taxon>
        <taxon>Magnoliopsida</taxon>
        <taxon>Liliopsida</taxon>
        <taxon>Araceae</taxon>
        <taxon>Lemnoideae</taxon>
        <taxon>Spirodela</taxon>
    </lineage>
</organism>
<accession>A0A7I8IT17</accession>
<gene>
    <name evidence="1" type="ORF">SI7747_06007510</name>
</gene>
<sequence>MVRARLNPVLTQDQPSLAIQEAPRKLLFVEAIINSTPTKALVDSKATHNFLLEKEAPTLDQLDFLMLRIDDFDVILGADFATKAKARIFLHCNGILICGGKHSCFVQGPLRREQDHKLSQPCS</sequence>
<evidence type="ECO:0000313" key="1">
    <source>
        <dbReference type="EMBL" id="CAA2621407.1"/>
    </source>
</evidence>
<dbReference type="EMBL" id="CACRZD030000006">
    <property type="protein sequence ID" value="CAA6661112.1"/>
    <property type="molecule type" value="Genomic_DNA"/>
</dbReference>
<proteinExistence type="predicted"/>
<dbReference type="AlphaFoldDB" id="A0A7I8IT17"/>
<reference evidence="1 2" key="1">
    <citation type="submission" date="2019-12" db="EMBL/GenBank/DDBJ databases">
        <authorList>
            <person name="Scholz U."/>
            <person name="Mascher M."/>
            <person name="Fiebig A."/>
        </authorList>
    </citation>
    <scope>NUCLEOTIDE SEQUENCE</scope>
</reference>
<dbReference type="Proteomes" id="UP001189122">
    <property type="component" value="Unassembled WGS sequence"/>
</dbReference>
<keyword evidence="2" id="KW-1185">Reference proteome</keyword>
<name>A0A7I8IT17_SPIIN</name>
<evidence type="ECO:0000313" key="2">
    <source>
        <dbReference type="Proteomes" id="UP001189122"/>
    </source>
</evidence>
<dbReference type="EMBL" id="LR743593">
    <property type="protein sequence ID" value="CAA2621407.1"/>
    <property type="molecule type" value="Genomic_DNA"/>
</dbReference>
<protein>
    <submittedName>
        <fullName evidence="1">Uncharacterized protein</fullName>
    </submittedName>
</protein>